<dbReference type="Pfam" id="PF14933">
    <property type="entry name" value="CEP19"/>
    <property type="match status" value="1"/>
</dbReference>
<evidence type="ECO:0000256" key="7">
    <source>
        <dbReference type="ARBA" id="ARBA00022794"/>
    </source>
</evidence>
<keyword evidence="9" id="KW-0206">Cytoskeleton</keyword>
<dbReference type="AlphaFoldDB" id="A0A7M7JAS1"/>
<evidence type="ECO:0000256" key="1">
    <source>
        <dbReference type="ARBA" id="ARBA00004114"/>
    </source>
</evidence>
<dbReference type="GO" id="GO:0097712">
    <property type="term" value="P:vesicle targeting, trans-Golgi to periciliary membrane compartment"/>
    <property type="evidence" value="ECO:0007669"/>
    <property type="project" value="TreeGrafter"/>
</dbReference>
<dbReference type="Proteomes" id="UP000594260">
    <property type="component" value="Unplaced"/>
</dbReference>
<dbReference type="InterPro" id="IPR029412">
    <property type="entry name" value="CEP19"/>
</dbReference>
<keyword evidence="6" id="KW-0963">Cytoplasm</keyword>
<evidence type="ECO:0000313" key="12">
    <source>
        <dbReference type="Proteomes" id="UP000594260"/>
    </source>
</evidence>
<dbReference type="EnsemblMetazoa" id="XM_022793500">
    <property type="protein sequence ID" value="XP_022649235"/>
    <property type="gene ID" value="LOC111245310"/>
</dbReference>
<protein>
    <recommendedName>
        <fullName evidence="5">Centrosomal protein of 19 kDa</fullName>
    </recommendedName>
</protein>
<accession>A0A7M7JAS1</accession>
<evidence type="ECO:0000256" key="3">
    <source>
        <dbReference type="ARBA" id="ARBA00004186"/>
    </source>
</evidence>
<keyword evidence="7" id="KW-0970">Cilium biogenesis/degradation</keyword>
<keyword evidence="10" id="KW-0966">Cell projection</keyword>
<dbReference type="RefSeq" id="XP_022649234.1">
    <property type="nucleotide sequence ID" value="XM_022793499.1"/>
</dbReference>
<evidence type="ECO:0000256" key="6">
    <source>
        <dbReference type="ARBA" id="ARBA00022490"/>
    </source>
</evidence>
<evidence type="ECO:0000256" key="2">
    <source>
        <dbReference type="ARBA" id="ARBA00004120"/>
    </source>
</evidence>
<sequence>MPIRGLYRNSDLKLISAELCKRHAILGHLAILQMEKLLAIVQETRNGASVADSIRTATQRYTLDPDEDLNVLDDKTLQVKKQLMAESFEQAALKPGDPGFTYNIEVDFNTFETSADWDNDSDEVVDF</sequence>
<evidence type="ECO:0000256" key="5">
    <source>
        <dbReference type="ARBA" id="ARBA00022015"/>
    </source>
</evidence>
<name>A0A7M7JAS1_VARDE</name>
<evidence type="ECO:0000256" key="8">
    <source>
        <dbReference type="ARBA" id="ARBA00023069"/>
    </source>
</evidence>
<evidence type="ECO:0000256" key="10">
    <source>
        <dbReference type="ARBA" id="ARBA00023273"/>
    </source>
</evidence>
<comment type="subcellular location">
    <subcellularLocation>
        <location evidence="2">Cytoplasm</location>
        <location evidence="2">Cytoskeleton</location>
        <location evidence="2">Cilium basal body</location>
    </subcellularLocation>
    <subcellularLocation>
        <location evidence="1">Cytoplasm</location>
        <location evidence="1">Cytoskeleton</location>
        <location evidence="1">Microtubule organizing center</location>
        <location evidence="1">Centrosome</location>
        <location evidence="1">Centriole</location>
    </subcellularLocation>
    <subcellularLocation>
        <location evidence="3">Cytoplasm</location>
        <location evidence="3">Cytoskeleton</location>
        <location evidence="3">Spindle</location>
    </subcellularLocation>
</comment>
<dbReference type="RefSeq" id="XP_022649238.1">
    <property type="nucleotide sequence ID" value="XM_022793503.1"/>
</dbReference>
<evidence type="ECO:0000256" key="4">
    <source>
        <dbReference type="ARBA" id="ARBA00009371"/>
    </source>
</evidence>
<dbReference type="OMA" id="SCAGTHN"/>
<organism evidence="11 12">
    <name type="scientific">Varroa destructor</name>
    <name type="common">Honeybee mite</name>
    <dbReference type="NCBI Taxonomy" id="109461"/>
    <lineage>
        <taxon>Eukaryota</taxon>
        <taxon>Metazoa</taxon>
        <taxon>Ecdysozoa</taxon>
        <taxon>Arthropoda</taxon>
        <taxon>Chelicerata</taxon>
        <taxon>Arachnida</taxon>
        <taxon>Acari</taxon>
        <taxon>Parasitiformes</taxon>
        <taxon>Mesostigmata</taxon>
        <taxon>Gamasina</taxon>
        <taxon>Dermanyssoidea</taxon>
        <taxon>Varroidae</taxon>
        <taxon>Varroa</taxon>
    </lineage>
</organism>
<comment type="similarity">
    <text evidence="4">Belongs to the CEP19 family.</text>
</comment>
<keyword evidence="12" id="KW-1185">Reference proteome</keyword>
<dbReference type="RefSeq" id="XP_022649237.1">
    <property type="nucleotide sequence ID" value="XM_022793502.1"/>
</dbReference>
<dbReference type="EnsemblMetazoa" id="XM_022793499">
    <property type="protein sequence ID" value="XP_022649234"/>
    <property type="gene ID" value="LOC111245310"/>
</dbReference>
<dbReference type="PANTHER" id="PTHR31539">
    <property type="entry name" value="CENTROSOMAL PROTEIN OF 19K CEP19"/>
    <property type="match status" value="1"/>
</dbReference>
<dbReference type="GeneID" id="111245310"/>
<dbReference type="GO" id="GO:0034454">
    <property type="term" value="P:microtubule anchoring at centrosome"/>
    <property type="evidence" value="ECO:0007669"/>
    <property type="project" value="TreeGrafter"/>
</dbReference>
<keyword evidence="8" id="KW-0969">Cilium</keyword>
<dbReference type="PANTHER" id="PTHR31539:SF1">
    <property type="entry name" value="CENTROSOMAL PROTEIN OF 19 KDA"/>
    <property type="match status" value="1"/>
</dbReference>
<evidence type="ECO:0000313" key="11">
    <source>
        <dbReference type="EnsemblMetazoa" id="XP_022649238"/>
    </source>
</evidence>
<dbReference type="RefSeq" id="XP_022649235.1">
    <property type="nucleotide sequence ID" value="XM_022793500.1"/>
</dbReference>
<dbReference type="GO" id="GO:0005813">
    <property type="term" value="C:centrosome"/>
    <property type="evidence" value="ECO:0007669"/>
    <property type="project" value="TreeGrafter"/>
</dbReference>
<dbReference type="EnsemblMetazoa" id="XM_022793502">
    <property type="protein sequence ID" value="XP_022649237"/>
    <property type="gene ID" value="LOC111245310"/>
</dbReference>
<dbReference type="EnsemblMetazoa" id="XM_022793503">
    <property type="protein sequence ID" value="XP_022649238"/>
    <property type="gene ID" value="LOC111245310"/>
</dbReference>
<evidence type="ECO:0000256" key="9">
    <source>
        <dbReference type="ARBA" id="ARBA00023212"/>
    </source>
</evidence>
<proteinExistence type="inferred from homology"/>
<dbReference type="GO" id="GO:0005814">
    <property type="term" value="C:centriole"/>
    <property type="evidence" value="ECO:0007669"/>
    <property type="project" value="UniProtKB-SubCell"/>
</dbReference>
<dbReference type="GO" id="GO:0036064">
    <property type="term" value="C:ciliary basal body"/>
    <property type="evidence" value="ECO:0007669"/>
    <property type="project" value="TreeGrafter"/>
</dbReference>
<reference evidence="11" key="1">
    <citation type="submission" date="2021-01" db="UniProtKB">
        <authorList>
            <consortium name="EnsemblMetazoa"/>
        </authorList>
    </citation>
    <scope>IDENTIFICATION</scope>
</reference>
<dbReference type="GO" id="GO:0000922">
    <property type="term" value="C:spindle pole"/>
    <property type="evidence" value="ECO:0007669"/>
    <property type="project" value="TreeGrafter"/>
</dbReference>